<dbReference type="PANTHER" id="PTHR45619">
    <property type="entry name" value="SERINE/THREONINE-PROTEIN PHOSPHATASE PP2A-RELATED"/>
    <property type="match status" value="1"/>
</dbReference>
<dbReference type="Gene3D" id="3.60.21.10">
    <property type="match status" value="1"/>
</dbReference>
<dbReference type="EMBL" id="CAWUPB010000131">
    <property type="protein sequence ID" value="CAK7323718.1"/>
    <property type="molecule type" value="Genomic_DNA"/>
</dbReference>
<name>A0AAV1QS87_9ROSI</name>
<dbReference type="InterPro" id="IPR029052">
    <property type="entry name" value="Metallo-depent_PP-like"/>
</dbReference>
<sequence>MCSLLTALSLSAVIFMGNFVDRVIIVLKCSLFFCFSKQALPGTKNGSIRLDQIRLQGLQRPYGNSLVWSLYKLSPGHFNGSISEDQQLLILMFSISFGCVCRYPADITLLRGNHESRQLTQLSFLPASIDGTVLCIHGGLSPDIQTSDQLKNSAFQQYTQCRECLHWGAVCWTIKVPAALSHGVIERNCEIPHEGPFCDLIRSDPEDIETWAVSPRGAGLLFGSRVTSEAKPNSWKGRGGKNRKEEAILLGG</sequence>
<evidence type="ECO:0000256" key="5">
    <source>
        <dbReference type="SAM" id="SignalP"/>
    </source>
</evidence>
<reference evidence="7 8" key="1">
    <citation type="submission" date="2024-01" db="EMBL/GenBank/DDBJ databases">
        <authorList>
            <person name="Waweru B."/>
        </authorList>
    </citation>
    <scope>NUCLEOTIDE SEQUENCE [LARGE SCALE GENOMIC DNA]</scope>
</reference>
<comment type="catalytic activity">
    <reaction evidence="4">
        <text>O-phospho-L-threonyl-[protein] + H2O = L-threonyl-[protein] + phosphate</text>
        <dbReference type="Rhea" id="RHEA:47004"/>
        <dbReference type="Rhea" id="RHEA-COMP:11060"/>
        <dbReference type="Rhea" id="RHEA-COMP:11605"/>
        <dbReference type="ChEBI" id="CHEBI:15377"/>
        <dbReference type="ChEBI" id="CHEBI:30013"/>
        <dbReference type="ChEBI" id="CHEBI:43474"/>
        <dbReference type="ChEBI" id="CHEBI:61977"/>
        <dbReference type="EC" id="3.1.3.16"/>
    </reaction>
</comment>
<dbReference type="InterPro" id="IPR006186">
    <property type="entry name" value="Ser/Thr-sp_prot-phosphatase"/>
</dbReference>
<dbReference type="InterPro" id="IPR004843">
    <property type="entry name" value="Calcineurin-like_PHP"/>
</dbReference>
<dbReference type="GO" id="GO:0046872">
    <property type="term" value="F:metal ion binding"/>
    <property type="evidence" value="ECO:0007669"/>
    <property type="project" value="UniProtKB-KW"/>
</dbReference>
<evidence type="ECO:0000259" key="6">
    <source>
        <dbReference type="PROSITE" id="PS00125"/>
    </source>
</evidence>
<keyword evidence="8" id="KW-1185">Reference proteome</keyword>
<accession>A0AAV1QS87</accession>
<dbReference type="GO" id="GO:0004722">
    <property type="term" value="F:protein serine/threonine phosphatase activity"/>
    <property type="evidence" value="ECO:0007669"/>
    <property type="project" value="UniProtKB-EC"/>
</dbReference>
<keyword evidence="5" id="KW-0732">Signal</keyword>
<dbReference type="Proteomes" id="UP001314170">
    <property type="component" value="Unassembled WGS sequence"/>
</dbReference>
<evidence type="ECO:0000256" key="2">
    <source>
        <dbReference type="ARBA" id="ARBA00022801"/>
    </source>
</evidence>
<feature type="domain" description="Serine/threonine specific protein phosphatases" evidence="6">
    <location>
        <begin position="110"/>
        <end position="115"/>
    </location>
</feature>
<keyword evidence="1" id="KW-0479">Metal-binding</keyword>
<keyword evidence="3" id="KW-0464">Manganese</keyword>
<gene>
    <name evidence="7" type="ORF">DCAF_LOCUS1347</name>
</gene>
<feature type="chain" id="PRO_5043740751" description="Serine/threonine-protein phosphatase" evidence="5">
    <location>
        <begin position="17"/>
        <end position="252"/>
    </location>
</feature>
<feature type="signal peptide" evidence="5">
    <location>
        <begin position="1"/>
        <end position="16"/>
    </location>
</feature>
<comment type="caution">
    <text evidence="7">The sequence shown here is derived from an EMBL/GenBank/DDBJ whole genome shotgun (WGS) entry which is preliminary data.</text>
</comment>
<dbReference type="PROSITE" id="PS00125">
    <property type="entry name" value="SER_THR_PHOSPHATASE"/>
    <property type="match status" value="1"/>
</dbReference>
<dbReference type="Pfam" id="PF00149">
    <property type="entry name" value="Metallophos"/>
    <property type="match status" value="1"/>
</dbReference>
<comment type="similarity">
    <text evidence="4">Belongs to the PPP phosphatase family.</text>
</comment>
<dbReference type="SUPFAM" id="SSF56300">
    <property type="entry name" value="Metallo-dependent phosphatases"/>
    <property type="match status" value="1"/>
</dbReference>
<dbReference type="SMART" id="SM00156">
    <property type="entry name" value="PP2Ac"/>
    <property type="match status" value="1"/>
</dbReference>
<organism evidence="7 8">
    <name type="scientific">Dovyalis caffra</name>
    <dbReference type="NCBI Taxonomy" id="77055"/>
    <lineage>
        <taxon>Eukaryota</taxon>
        <taxon>Viridiplantae</taxon>
        <taxon>Streptophyta</taxon>
        <taxon>Embryophyta</taxon>
        <taxon>Tracheophyta</taxon>
        <taxon>Spermatophyta</taxon>
        <taxon>Magnoliopsida</taxon>
        <taxon>eudicotyledons</taxon>
        <taxon>Gunneridae</taxon>
        <taxon>Pentapetalae</taxon>
        <taxon>rosids</taxon>
        <taxon>fabids</taxon>
        <taxon>Malpighiales</taxon>
        <taxon>Salicaceae</taxon>
        <taxon>Flacourtieae</taxon>
        <taxon>Dovyalis</taxon>
    </lineage>
</organism>
<evidence type="ECO:0000256" key="3">
    <source>
        <dbReference type="ARBA" id="ARBA00023211"/>
    </source>
</evidence>
<proteinExistence type="inferred from homology"/>
<protein>
    <recommendedName>
        <fullName evidence="4">Serine/threonine-protein phosphatase</fullName>
        <ecNumber evidence="4">3.1.3.16</ecNumber>
    </recommendedName>
</protein>
<evidence type="ECO:0000313" key="7">
    <source>
        <dbReference type="EMBL" id="CAK7323718.1"/>
    </source>
</evidence>
<evidence type="ECO:0000313" key="8">
    <source>
        <dbReference type="Proteomes" id="UP001314170"/>
    </source>
</evidence>
<dbReference type="AlphaFoldDB" id="A0AAV1QS87"/>
<keyword evidence="2 4" id="KW-0378">Hydrolase</keyword>
<dbReference type="EC" id="3.1.3.16" evidence="4"/>
<evidence type="ECO:0000256" key="1">
    <source>
        <dbReference type="ARBA" id="ARBA00022723"/>
    </source>
</evidence>
<dbReference type="InterPro" id="IPR047129">
    <property type="entry name" value="PPA2-like"/>
</dbReference>
<evidence type="ECO:0000256" key="4">
    <source>
        <dbReference type="RuleBase" id="RU004273"/>
    </source>
</evidence>